<reference evidence="1 2" key="1">
    <citation type="submission" date="2024-09" db="EMBL/GenBank/DDBJ databases">
        <authorList>
            <person name="Sun Q."/>
            <person name="Mori K."/>
        </authorList>
    </citation>
    <scope>NUCLEOTIDE SEQUENCE [LARGE SCALE GENOMIC DNA]</scope>
    <source>
        <strain evidence="1 2">TBRC 2205</strain>
    </source>
</reference>
<dbReference type="EMBL" id="JBHLUE010000005">
    <property type="protein sequence ID" value="MFC0564324.1"/>
    <property type="molecule type" value="Genomic_DNA"/>
</dbReference>
<proteinExistence type="predicted"/>
<gene>
    <name evidence="1" type="ORF">ACFFHU_09125</name>
</gene>
<name>A0ABV6NUD1_9ACTN</name>
<comment type="caution">
    <text evidence="1">The sequence shown here is derived from an EMBL/GenBank/DDBJ whole genome shotgun (WGS) entry which is preliminary data.</text>
</comment>
<protein>
    <submittedName>
        <fullName evidence="1">Uncharacterized protein</fullName>
    </submittedName>
</protein>
<accession>A0ABV6NUD1</accession>
<evidence type="ECO:0000313" key="1">
    <source>
        <dbReference type="EMBL" id="MFC0564324.1"/>
    </source>
</evidence>
<dbReference type="RefSeq" id="WP_377337320.1">
    <property type="nucleotide sequence ID" value="NZ_JBHLUE010000005.1"/>
</dbReference>
<evidence type="ECO:0000313" key="2">
    <source>
        <dbReference type="Proteomes" id="UP001589894"/>
    </source>
</evidence>
<keyword evidence="2" id="KW-1185">Reference proteome</keyword>
<sequence length="114" mass="12211">MGSIGVGQARAAVETTEPGTTFSFDEGDYVGLHVHHEYRYMEPSGSPIVTVGLFVDNDDDDSPPVQIRLPRLLLDGPTARPLVQTLIAAVDHAERIADGLEPGACLSPRVDESL</sequence>
<dbReference type="Proteomes" id="UP001589894">
    <property type="component" value="Unassembled WGS sequence"/>
</dbReference>
<organism evidence="1 2">
    <name type="scientific">Plantactinospora siamensis</name>
    <dbReference type="NCBI Taxonomy" id="555372"/>
    <lineage>
        <taxon>Bacteria</taxon>
        <taxon>Bacillati</taxon>
        <taxon>Actinomycetota</taxon>
        <taxon>Actinomycetes</taxon>
        <taxon>Micromonosporales</taxon>
        <taxon>Micromonosporaceae</taxon>
        <taxon>Plantactinospora</taxon>
    </lineage>
</organism>